<dbReference type="PANTHER" id="PTHR30522:SF0">
    <property type="entry name" value="NUCLEOSIDE TRIPHOSPHATE PYROPHOSPHOHYDROLASE"/>
    <property type="match status" value="1"/>
</dbReference>
<dbReference type="Pfam" id="PF03819">
    <property type="entry name" value="MazG"/>
    <property type="match status" value="2"/>
</dbReference>
<dbReference type="Gene3D" id="1.10.287.1080">
    <property type="entry name" value="MazG-like"/>
    <property type="match status" value="2"/>
</dbReference>
<dbReference type="InterPro" id="IPR011551">
    <property type="entry name" value="NTP_PyrPHydrolase_MazG"/>
</dbReference>
<dbReference type="InterPro" id="IPR004518">
    <property type="entry name" value="MazG-like_dom"/>
</dbReference>
<sequence length="274" mass="30145">MDDPDHPAQTEAQDQIARLIGIMAALRDPETGCPWDIEQDFASIAPYTIEEAHEVVDAIDRKAWDELPGELGDLLLQVVFHAQMADEAGMFDFATVARAIADKLVDRHPHVFGTESRDKSAEQQVKDWEAIKAQERAAKAEKGVLDGVALGLPALTRAIKLQNRAARVGFDWPGPEDVIAKIAEESAELVEARDTLGPDALEEEFGDLMFVMANLARHLKIDPEQALRAANAKFTRRFRAIEASLAKDGRRPEDSDLAEMDALWDAAKAAERAG</sequence>
<accession>A0ABT1ML27</accession>
<feature type="domain" description="NTP pyrophosphohydrolase MazG-like" evidence="1">
    <location>
        <begin position="175"/>
        <end position="237"/>
    </location>
</feature>
<evidence type="ECO:0000259" key="1">
    <source>
        <dbReference type="Pfam" id="PF03819"/>
    </source>
</evidence>
<dbReference type="InterPro" id="IPR048011">
    <property type="entry name" value="NTP-PPase_MazG-like_C"/>
</dbReference>
<dbReference type="RefSeq" id="WP_255327853.1">
    <property type="nucleotide sequence ID" value="NZ_JAKZEU010000001.1"/>
</dbReference>
<keyword evidence="2" id="KW-0614">Plasmid</keyword>
<gene>
    <name evidence="2" type="primary">mazG</name>
    <name evidence="2" type="ORF">MLD63_00375</name>
</gene>
<evidence type="ECO:0000313" key="2">
    <source>
        <dbReference type="EMBL" id="MCQ0968891.1"/>
    </source>
</evidence>
<keyword evidence="3" id="KW-1185">Reference proteome</keyword>
<dbReference type="EC" id="3.6.1.9" evidence="2"/>
<dbReference type="InterPro" id="IPR048015">
    <property type="entry name" value="NTP-PPase_MazG-like_N"/>
</dbReference>
<dbReference type="SUPFAM" id="SSF101386">
    <property type="entry name" value="all-alpha NTP pyrophosphatases"/>
    <property type="match status" value="2"/>
</dbReference>
<feature type="domain" description="NTP pyrophosphohydrolase MazG-like" evidence="1">
    <location>
        <begin position="39"/>
        <end position="112"/>
    </location>
</feature>
<geneLocation type="plasmid" evidence="2">
    <name>unnamed1</name>
</geneLocation>
<dbReference type="EMBL" id="JAKZEU010000001">
    <property type="protein sequence ID" value="MCQ0968891.1"/>
    <property type="molecule type" value="Genomic_DNA"/>
</dbReference>
<name>A0ABT1ML27_9RHOB</name>
<proteinExistence type="predicted"/>
<dbReference type="GO" id="GO:0047429">
    <property type="term" value="F:nucleoside triphosphate diphosphatase activity"/>
    <property type="evidence" value="ECO:0007669"/>
    <property type="project" value="UniProtKB-EC"/>
</dbReference>
<keyword evidence="2" id="KW-0378">Hydrolase</keyword>
<dbReference type="Proteomes" id="UP001203945">
    <property type="component" value="Unassembled WGS sequence"/>
</dbReference>
<dbReference type="PANTHER" id="PTHR30522">
    <property type="entry name" value="NUCLEOSIDE TRIPHOSPHATE PYROPHOSPHOHYDROLASE"/>
    <property type="match status" value="1"/>
</dbReference>
<dbReference type="NCBIfam" id="NF007113">
    <property type="entry name" value="PRK09562.1"/>
    <property type="match status" value="1"/>
</dbReference>
<dbReference type="CDD" id="cd11528">
    <property type="entry name" value="NTP-PPase_MazG_Nterm"/>
    <property type="match status" value="1"/>
</dbReference>
<comment type="caution">
    <text evidence="2">The sequence shown here is derived from an EMBL/GenBank/DDBJ whole genome shotgun (WGS) entry which is preliminary data.</text>
</comment>
<evidence type="ECO:0000313" key="3">
    <source>
        <dbReference type="Proteomes" id="UP001203945"/>
    </source>
</evidence>
<dbReference type="CDD" id="cd11529">
    <property type="entry name" value="NTP-PPase_MazG_Cterm"/>
    <property type="match status" value="1"/>
</dbReference>
<dbReference type="NCBIfam" id="TIGR00444">
    <property type="entry name" value="mazG"/>
    <property type="match status" value="1"/>
</dbReference>
<protein>
    <submittedName>
        <fullName evidence="2">Nucleoside triphosphate pyrophosphohydrolase</fullName>
        <ecNumber evidence="2">3.6.1.9</ecNumber>
    </submittedName>
</protein>
<reference evidence="2 3" key="1">
    <citation type="submission" date="2022-03" db="EMBL/GenBank/DDBJ databases">
        <authorList>
            <person name="He Y."/>
        </authorList>
    </citation>
    <scope>NUCLEOTIDE SEQUENCE [LARGE SCALE GENOMIC DNA]</scope>
    <source>
        <strain evidence="2 3">TK19116</strain>
        <plasmid evidence="2">unnamed1</plasmid>
    </source>
</reference>
<organism evidence="2 3">
    <name type="scientific">Paracoccus albicereus</name>
    <dbReference type="NCBI Taxonomy" id="2922394"/>
    <lineage>
        <taxon>Bacteria</taxon>
        <taxon>Pseudomonadati</taxon>
        <taxon>Pseudomonadota</taxon>
        <taxon>Alphaproteobacteria</taxon>
        <taxon>Rhodobacterales</taxon>
        <taxon>Paracoccaceae</taxon>
        <taxon>Paracoccus</taxon>
    </lineage>
</organism>